<comment type="caution">
    <text evidence="2">The sequence shown here is derived from an EMBL/GenBank/DDBJ whole genome shotgun (WGS) entry which is preliminary data.</text>
</comment>
<protein>
    <recommendedName>
        <fullName evidence="4">CcmD family protein</fullName>
    </recommendedName>
</protein>
<name>A0ABR7QBI2_9FLAO</name>
<dbReference type="RefSeq" id="WP_187562965.1">
    <property type="nucleotide sequence ID" value="NZ_JACGWS010000009.1"/>
</dbReference>
<keyword evidence="3" id="KW-1185">Reference proteome</keyword>
<evidence type="ECO:0000256" key="1">
    <source>
        <dbReference type="SAM" id="Phobius"/>
    </source>
</evidence>
<reference evidence="2 3" key="1">
    <citation type="submission" date="2020-07" db="EMBL/GenBank/DDBJ databases">
        <title>Description of Kordia aestuariivivens sp. nov., isolated from a tidal flat.</title>
        <authorList>
            <person name="Park S."/>
            <person name="Yoon J.-H."/>
        </authorList>
    </citation>
    <scope>NUCLEOTIDE SEQUENCE [LARGE SCALE GENOMIC DNA]</scope>
    <source>
        <strain evidence="2 3">YSTF-M3</strain>
    </source>
</reference>
<sequence>MSFFLYIYAVKIHITILLFLIFTYSLPAFNTTDKDRSKVNINSTVVSNNTNDTGVLPRPTITSNSDGGGLSTDKNPLVSILSFSILIFFSILVIILIDNRNLEKRYKKLVSDYKNKEPIL</sequence>
<proteinExistence type="predicted"/>
<organism evidence="2 3">
    <name type="scientific">Kordia aestuariivivens</name>
    <dbReference type="NCBI Taxonomy" id="2759037"/>
    <lineage>
        <taxon>Bacteria</taxon>
        <taxon>Pseudomonadati</taxon>
        <taxon>Bacteroidota</taxon>
        <taxon>Flavobacteriia</taxon>
        <taxon>Flavobacteriales</taxon>
        <taxon>Flavobacteriaceae</taxon>
        <taxon>Kordia</taxon>
    </lineage>
</organism>
<keyword evidence="1" id="KW-0812">Transmembrane</keyword>
<keyword evidence="1" id="KW-0472">Membrane</keyword>
<accession>A0ABR7QBI2</accession>
<evidence type="ECO:0000313" key="3">
    <source>
        <dbReference type="Proteomes" id="UP000619238"/>
    </source>
</evidence>
<gene>
    <name evidence="2" type="ORF">H2O64_14685</name>
</gene>
<evidence type="ECO:0008006" key="4">
    <source>
        <dbReference type="Google" id="ProtNLM"/>
    </source>
</evidence>
<feature type="transmembrane region" description="Helical" evidence="1">
    <location>
        <begin position="5"/>
        <end position="26"/>
    </location>
</feature>
<dbReference type="EMBL" id="JACGWS010000009">
    <property type="protein sequence ID" value="MBC8755922.1"/>
    <property type="molecule type" value="Genomic_DNA"/>
</dbReference>
<evidence type="ECO:0000313" key="2">
    <source>
        <dbReference type="EMBL" id="MBC8755922.1"/>
    </source>
</evidence>
<keyword evidence="1" id="KW-1133">Transmembrane helix</keyword>
<feature type="transmembrane region" description="Helical" evidence="1">
    <location>
        <begin position="77"/>
        <end position="97"/>
    </location>
</feature>
<dbReference type="Proteomes" id="UP000619238">
    <property type="component" value="Unassembled WGS sequence"/>
</dbReference>